<feature type="domain" description="HTH cro/C1-type" evidence="3">
    <location>
        <begin position="38"/>
        <end position="92"/>
    </location>
</feature>
<dbReference type="Gene3D" id="2.60.120.10">
    <property type="entry name" value="Jelly Rolls"/>
    <property type="match status" value="1"/>
</dbReference>
<evidence type="ECO:0000259" key="3">
    <source>
        <dbReference type="PROSITE" id="PS50943"/>
    </source>
</evidence>
<protein>
    <submittedName>
        <fullName evidence="4">XRE family transcriptional regulator</fullName>
    </submittedName>
</protein>
<dbReference type="InterPro" id="IPR013096">
    <property type="entry name" value="Cupin_2"/>
</dbReference>
<organism evidence="4 5">
    <name type="scientific">Brevibacterium salitolerans</name>
    <dbReference type="NCBI Taxonomy" id="1403566"/>
    <lineage>
        <taxon>Bacteria</taxon>
        <taxon>Bacillati</taxon>
        <taxon>Actinomycetota</taxon>
        <taxon>Actinomycetes</taxon>
        <taxon>Micrococcales</taxon>
        <taxon>Brevibacteriaceae</taxon>
        <taxon>Brevibacterium</taxon>
    </lineage>
</organism>
<gene>
    <name evidence="4" type="ORF">GCM10009823_09360</name>
</gene>
<reference evidence="4 5" key="1">
    <citation type="journal article" date="2019" name="Int. J. Syst. Evol. Microbiol.">
        <title>The Global Catalogue of Microorganisms (GCM) 10K type strain sequencing project: providing services to taxonomists for standard genome sequencing and annotation.</title>
        <authorList>
            <consortium name="The Broad Institute Genomics Platform"/>
            <consortium name="The Broad Institute Genome Sequencing Center for Infectious Disease"/>
            <person name="Wu L."/>
            <person name="Ma J."/>
        </authorList>
    </citation>
    <scope>NUCLEOTIDE SEQUENCE [LARGE SCALE GENOMIC DNA]</scope>
    <source>
        <strain evidence="4 5">JCM 15900</strain>
    </source>
</reference>
<dbReference type="InterPro" id="IPR010982">
    <property type="entry name" value="Lambda_DNA-bd_dom_sf"/>
</dbReference>
<dbReference type="SUPFAM" id="SSF51182">
    <property type="entry name" value="RmlC-like cupins"/>
    <property type="match status" value="1"/>
</dbReference>
<keyword evidence="1" id="KW-0238">DNA-binding</keyword>
<dbReference type="RefSeq" id="WP_291794363.1">
    <property type="nucleotide sequence ID" value="NZ_BAAAPZ010000003.1"/>
</dbReference>
<name>A0ABN2WGJ6_9MICO</name>
<dbReference type="Gene3D" id="1.10.260.40">
    <property type="entry name" value="lambda repressor-like DNA-binding domains"/>
    <property type="match status" value="1"/>
</dbReference>
<dbReference type="SMART" id="SM00530">
    <property type="entry name" value="HTH_XRE"/>
    <property type="match status" value="1"/>
</dbReference>
<evidence type="ECO:0000313" key="4">
    <source>
        <dbReference type="EMBL" id="GAA2091941.1"/>
    </source>
</evidence>
<dbReference type="CDD" id="cd00093">
    <property type="entry name" value="HTH_XRE"/>
    <property type="match status" value="1"/>
</dbReference>
<comment type="caution">
    <text evidence="4">The sequence shown here is derived from an EMBL/GenBank/DDBJ whole genome shotgun (WGS) entry which is preliminary data.</text>
</comment>
<dbReference type="PROSITE" id="PS50943">
    <property type="entry name" value="HTH_CROC1"/>
    <property type="match status" value="1"/>
</dbReference>
<dbReference type="InterPro" id="IPR014710">
    <property type="entry name" value="RmlC-like_jellyroll"/>
</dbReference>
<sequence length="208" mass="21817">MEPAPHTPDDEPATACRTAAGAEVSAEPSPVLQLATALRRERERLGLSLTETAKRAGVGKSTLSQLENGNGNPSIETLWALATALNVQLSQLIAPAREPLSVIRMGEGTTLPSSAAEYSATLLSACPPGARRDVYQIRMEPGSPREAQPHPPGTVEHLIVCAGSLTLTADGETVELHPGDYARHAGDVPHVYSTAEAGTVMLTIVESQ</sequence>
<keyword evidence="5" id="KW-1185">Reference proteome</keyword>
<dbReference type="Proteomes" id="UP001500984">
    <property type="component" value="Unassembled WGS sequence"/>
</dbReference>
<dbReference type="InterPro" id="IPR001387">
    <property type="entry name" value="Cro/C1-type_HTH"/>
</dbReference>
<dbReference type="CDD" id="cd02209">
    <property type="entry name" value="cupin_XRE_C"/>
    <property type="match status" value="1"/>
</dbReference>
<dbReference type="EMBL" id="BAAAPZ010000003">
    <property type="protein sequence ID" value="GAA2091941.1"/>
    <property type="molecule type" value="Genomic_DNA"/>
</dbReference>
<evidence type="ECO:0000256" key="1">
    <source>
        <dbReference type="ARBA" id="ARBA00023125"/>
    </source>
</evidence>
<evidence type="ECO:0000256" key="2">
    <source>
        <dbReference type="SAM" id="MobiDB-lite"/>
    </source>
</evidence>
<proteinExistence type="predicted"/>
<dbReference type="PANTHER" id="PTHR46797:SF1">
    <property type="entry name" value="METHYLPHOSPHONATE SYNTHASE"/>
    <property type="match status" value="1"/>
</dbReference>
<evidence type="ECO:0000313" key="5">
    <source>
        <dbReference type="Proteomes" id="UP001500984"/>
    </source>
</evidence>
<feature type="region of interest" description="Disordered" evidence="2">
    <location>
        <begin position="1"/>
        <end position="29"/>
    </location>
</feature>
<dbReference type="Pfam" id="PF07883">
    <property type="entry name" value="Cupin_2"/>
    <property type="match status" value="1"/>
</dbReference>
<dbReference type="SUPFAM" id="SSF47413">
    <property type="entry name" value="lambda repressor-like DNA-binding domains"/>
    <property type="match status" value="1"/>
</dbReference>
<dbReference type="InterPro" id="IPR011051">
    <property type="entry name" value="RmlC_Cupin_sf"/>
</dbReference>
<dbReference type="PANTHER" id="PTHR46797">
    <property type="entry name" value="HTH-TYPE TRANSCRIPTIONAL REGULATOR"/>
    <property type="match status" value="1"/>
</dbReference>
<accession>A0ABN2WGJ6</accession>
<dbReference type="InterPro" id="IPR050807">
    <property type="entry name" value="TransReg_Diox_bact_type"/>
</dbReference>
<dbReference type="Pfam" id="PF01381">
    <property type="entry name" value="HTH_3"/>
    <property type="match status" value="1"/>
</dbReference>